<dbReference type="PROSITE" id="PS50206">
    <property type="entry name" value="RHODANESE_3"/>
    <property type="match status" value="1"/>
</dbReference>
<organism evidence="3">
    <name type="scientific">uncultured Sulfurovum sp</name>
    <dbReference type="NCBI Taxonomy" id="269237"/>
    <lineage>
        <taxon>Bacteria</taxon>
        <taxon>Pseudomonadati</taxon>
        <taxon>Campylobacterota</taxon>
        <taxon>Epsilonproteobacteria</taxon>
        <taxon>Campylobacterales</taxon>
        <taxon>Sulfurovaceae</taxon>
        <taxon>Sulfurovum</taxon>
        <taxon>environmental samples</taxon>
    </lineage>
</organism>
<dbReference type="Gene3D" id="3.40.250.10">
    <property type="entry name" value="Rhodanese-like domain"/>
    <property type="match status" value="1"/>
</dbReference>
<dbReference type="InterPro" id="IPR036873">
    <property type="entry name" value="Rhodanese-like_dom_sf"/>
</dbReference>
<evidence type="ECO:0000256" key="1">
    <source>
        <dbReference type="SAM" id="SignalP"/>
    </source>
</evidence>
<reference evidence="3" key="1">
    <citation type="submission" date="2020-01" db="EMBL/GenBank/DDBJ databases">
        <authorList>
            <person name="Meier V. D."/>
            <person name="Meier V D."/>
        </authorList>
    </citation>
    <scope>NUCLEOTIDE SEQUENCE</scope>
    <source>
        <strain evidence="3">HLG_WM_MAG_06</strain>
    </source>
</reference>
<dbReference type="Pfam" id="PF00581">
    <property type="entry name" value="Rhodanese"/>
    <property type="match status" value="1"/>
</dbReference>
<dbReference type="InterPro" id="IPR001763">
    <property type="entry name" value="Rhodanese-like_dom"/>
</dbReference>
<feature type="chain" id="PRO_5027761541" evidence="1">
    <location>
        <begin position="18"/>
        <end position="133"/>
    </location>
</feature>
<feature type="signal peptide" evidence="1">
    <location>
        <begin position="1"/>
        <end position="17"/>
    </location>
</feature>
<dbReference type="SUPFAM" id="SSF52821">
    <property type="entry name" value="Rhodanese/Cell cycle control phosphatase"/>
    <property type="match status" value="1"/>
</dbReference>
<gene>
    <name evidence="3" type="ORF">HELGO_WM15914</name>
</gene>
<evidence type="ECO:0000313" key="3">
    <source>
        <dbReference type="EMBL" id="CAA6807307.1"/>
    </source>
</evidence>
<dbReference type="EMBL" id="CACVAP010000052">
    <property type="protein sequence ID" value="CAA6807307.1"/>
    <property type="molecule type" value="Genomic_DNA"/>
</dbReference>
<dbReference type="AlphaFoldDB" id="A0A6S6SPC6"/>
<sequence>MRKILLATVLLSMSLFAEFKSIGVDEFKKFQKEGVPVLDIRTEFEWKDIGLIEGSHKATFFSEQGQPLLAEFFFTLGTLVKDKSEPFIIYCAHASRTKVLGEGLIAMGFENVYELKDGIELGWIKKGEKVIKD</sequence>
<protein>
    <submittedName>
        <fullName evidence="3">Rhodanese family protein</fullName>
    </submittedName>
</protein>
<dbReference type="CDD" id="cd00158">
    <property type="entry name" value="RHOD"/>
    <property type="match status" value="1"/>
</dbReference>
<accession>A0A6S6SPC6</accession>
<proteinExistence type="predicted"/>
<feature type="domain" description="Rhodanese" evidence="2">
    <location>
        <begin position="31"/>
        <end position="132"/>
    </location>
</feature>
<evidence type="ECO:0000259" key="2">
    <source>
        <dbReference type="PROSITE" id="PS50206"/>
    </source>
</evidence>
<keyword evidence="1" id="KW-0732">Signal</keyword>
<name>A0A6S6SPC6_9BACT</name>